<dbReference type="InterPro" id="IPR010982">
    <property type="entry name" value="Lambda_DNA-bd_dom_sf"/>
</dbReference>
<proteinExistence type="predicted"/>
<keyword evidence="5" id="KW-1185">Reference proteome</keyword>
<dbReference type="SUPFAM" id="SSF47413">
    <property type="entry name" value="lambda repressor-like DNA-binding domains"/>
    <property type="match status" value="1"/>
</dbReference>
<evidence type="ECO:0000313" key="5">
    <source>
        <dbReference type="Proteomes" id="UP000599383"/>
    </source>
</evidence>
<dbReference type="RefSeq" id="WP_171167696.1">
    <property type="nucleotide sequence ID" value="NZ_WVQY01000001.1"/>
</dbReference>
<comment type="caution">
    <text evidence="3">The sequence shown here is derived from an EMBL/GenBank/DDBJ whole genome shotgun (WGS) entry which is preliminary data.</text>
</comment>
<dbReference type="PROSITE" id="PS50943">
    <property type="entry name" value="HTH_CROC1"/>
    <property type="match status" value="1"/>
</dbReference>
<evidence type="ECO:0000313" key="3">
    <source>
        <dbReference type="EMBL" id="NOE16814.1"/>
    </source>
</evidence>
<dbReference type="SMART" id="SM00530">
    <property type="entry name" value="HTH_XRE"/>
    <property type="match status" value="1"/>
</dbReference>
<name>A0AA90ZEG2_9RHOB</name>
<organism evidence="3 4">
    <name type="scientific">Ruegeria atlantica</name>
    <dbReference type="NCBI Taxonomy" id="81569"/>
    <lineage>
        <taxon>Bacteria</taxon>
        <taxon>Pseudomonadati</taxon>
        <taxon>Pseudomonadota</taxon>
        <taxon>Alphaproteobacteria</taxon>
        <taxon>Rhodobacterales</taxon>
        <taxon>Roseobacteraceae</taxon>
        <taxon>Ruegeria</taxon>
    </lineage>
</organism>
<feature type="domain" description="HTH cro/C1-type" evidence="1">
    <location>
        <begin position="28"/>
        <end position="72"/>
    </location>
</feature>
<dbReference type="Proteomes" id="UP000597886">
    <property type="component" value="Unassembled WGS sequence"/>
</dbReference>
<evidence type="ECO:0000313" key="4">
    <source>
        <dbReference type="Proteomes" id="UP000597886"/>
    </source>
</evidence>
<dbReference type="Proteomes" id="UP000599383">
    <property type="component" value="Unassembled WGS sequence"/>
</dbReference>
<sequence>MTDDIRSPAEIRAMFGANLRQLAKRYRSISALCRQLGVNRTQFNRYLSGESVPRPDVLDRICRFFDVDARILLKPLDEIEKIEEHPATPALTEFLGSGADAIEKSPFSPGFYAVIESLSAEHRMTLLHARPLAQCTLIRGYVSRAAMPEAPPKAREIQGIAAASGDTVYMLTSQREGHNSRVYLISPDPTGTAVHWRGSVISPTNATTPEPVVLKYLGHDSTAIFAAARLSTNNVAKHL</sequence>
<protein>
    <submittedName>
        <fullName evidence="3">Helix-turn-helix domain-containing protein</fullName>
    </submittedName>
</protein>
<dbReference type="InterPro" id="IPR001387">
    <property type="entry name" value="Cro/C1-type_HTH"/>
</dbReference>
<dbReference type="EMBL" id="WVRA01000001">
    <property type="protein sequence ID" value="NOE16814.1"/>
    <property type="molecule type" value="Genomic_DNA"/>
</dbReference>
<dbReference type="Gene3D" id="1.10.260.40">
    <property type="entry name" value="lambda repressor-like DNA-binding domains"/>
    <property type="match status" value="1"/>
</dbReference>
<dbReference type="CDD" id="cd00093">
    <property type="entry name" value="HTH_XRE"/>
    <property type="match status" value="1"/>
</dbReference>
<evidence type="ECO:0000313" key="2">
    <source>
        <dbReference type="EMBL" id="NOD29219.1"/>
    </source>
</evidence>
<dbReference type="GO" id="GO:0003677">
    <property type="term" value="F:DNA binding"/>
    <property type="evidence" value="ECO:0007669"/>
    <property type="project" value="InterPro"/>
</dbReference>
<reference evidence="3 5" key="1">
    <citation type="submission" date="2019-12" db="EMBL/GenBank/DDBJ databases">
        <title>Ruegeria JWLKs population differentiation of coral mucus and skeleton niches.</title>
        <authorList>
            <person name="Luo D."/>
        </authorList>
    </citation>
    <scope>NUCLEOTIDE SEQUENCE</scope>
    <source>
        <strain evidence="3">HKCCD6181</strain>
        <strain evidence="2 5">HKCCD6238</strain>
    </source>
</reference>
<dbReference type="Pfam" id="PF13560">
    <property type="entry name" value="HTH_31"/>
    <property type="match status" value="1"/>
</dbReference>
<gene>
    <name evidence="2" type="ORF">GS617_02945</name>
    <name evidence="3" type="ORF">GS634_01595</name>
</gene>
<dbReference type="AlphaFoldDB" id="A0AA90ZEG2"/>
<dbReference type="EMBL" id="WVQY01000001">
    <property type="protein sequence ID" value="NOD29219.1"/>
    <property type="molecule type" value="Genomic_DNA"/>
</dbReference>
<evidence type="ECO:0000259" key="1">
    <source>
        <dbReference type="PROSITE" id="PS50943"/>
    </source>
</evidence>
<accession>A0AA90ZEG2</accession>